<dbReference type="Gene3D" id="3.20.20.80">
    <property type="entry name" value="Glycosidases"/>
    <property type="match status" value="1"/>
</dbReference>
<organism evidence="2 3">
    <name type="scientific">Pseudoxanthomonas helianthi</name>
    <dbReference type="NCBI Taxonomy" id="1453541"/>
    <lineage>
        <taxon>Bacteria</taxon>
        <taxon>Pseudomonadati</taxon>
        <taxon>Pseudomonadota</taxon>
        <taxon>Gammaproteobacteria</taxon>
        <taxon>Lysobacterales</taxon>
        <taxon>Lysobacteraceae</taxon>
        <taxon>Pseudoxanthomonas</taxon>
    </lineage>
</organism>
<feature type="domain" description="Glycosyl hydrolase family 13 catalytic" evidence="1">
    <location>
        <begin position="21"/>
        <end position="419"/>
    </location>
</feature>
<evidence type="ECO:0000313" key="2">
    <source>
        <dbReference type="EMBL" id="MBP3983375.1"/>
    </source>
</evidence>
<comment type="caution">
    <text evidence="2">The sequence shown here is derived from an EMBL/GenBank/DDBJ whole genome shotgun (WGS) entry which is preliminary data.</text>
</comment>
<dbReference type="InterPro" id="IPR006047">
    <property type="entry name" value="GH13_cat_dom"/>
</dbReference>
<dbReference type="InterPro" id="IPR045857">
    <property type="entry name" value="O16G_dom_2"/>
</dbReference>
<dbReference type="SMART" id="SM00642">
    <property type="entry name" value="Aamy"/>
    <property type="match status" value="1"/>
</dbReference>
<dbReference type="AlphaFoldDB" id="A0A940WZ93"/>
<gene>
    <name evidence="2" type="ORF">J5837_02975</name>
</gene>
<keyword evidence="3" id="KW-1185">Reference proteome</keyword>
<reference evidence="2" key="1">
    <citation type="journal article" date="2016" name="Int. J. Syst. Evol. Microbiol.">
        <title>Pseudoxanthomonas helianthi sp. nov., isolated from roots of Jerusalem artichoke (Helianthus tuberosus).</title>
        <authorList>
            <person name="Kittiwongwattana C."/>
            <person name="Thawai C."/>
        </authorList>
    </citation>
    <scope>NUCLEOTIDE SEQUENCE</scope>
    <source>
        <strain evidence="2">110414</strain>
    </source>
</reference>
<name>A0A940WZ93_9GAMM</name>
<dbReference type="Gene3D" id="3.90.400.10">
    <property type="entry name" value="Oligo-1,6-glucosidase, Domain 2"/>
    <property type="match status" value="1"/>
</dbReference>
<evidence type="ECO:0000313" key="3">
    <source>
        <dbReference type="Proteomes" id="UP000673447"/>
    </source>
</evidence>
<accession>A0A940WZ93</accession>
<reference evidence="2" key="2">
    <citation type="submission" date="2021-03" db="EMBL/GenBank/DDBJ databases">
        <authorList>
            <person name="Cao W."/>
        </authorList>
    </citation>
    <scope>NUCLEOTIDE SEQUENCE</scope>
    <source>
        <strain evidence="2">110414</strain>
    </source>
</reference>
<dbReference type="Proteomes" id="UP000673447">
    <property type="component" value="Unassembled WGS sequence"/>
</dbReference>
<dbReference type="SUPFAM" id="SSF51445">
    <property type="entry name" value="(Trans)glycosidases"/>
    <property type="match status" value="1"/>
</dbReference>
<protein>
    <submittedName>
        <fullName evidence="2">Alpha-amylase family protein</fullName>
    </submittedName>
</protein>
<dbReference type="EMBL" id="JAGKTC010000001">
    <property type="protein sequence ID" value="MBP3983375.1"/>
    <property type="molecule type" value="Genomic_DNA"/>
</dbReference>
<sequence>MNPPEPLIRSSMRPHDTVIYQIDPRLFRDANGHGWGTLDGITEKLDYLAWLGATVIWLLPFYRSGDRDGGYDVVDHCAIDPRLGDEASFDRLVRAAERRGLRVVTELVMQHTSDRHPWFQAAQRDRKSPYRDYYIWRDQPEADGSKPIFPPIESGVWRWDAIAGQYYRHRFYAHEPDLELATPQVREEARRIMRHWLDRGVAGFRVDAIPYMVERAARADPEDGGRWLLREMNAEARRARSDPVLIGEADIAAGEYGTYLDDGRRLTHVLDFHLNNHLFLVLARQDASELARTLAEYGEDAPAARRVAWLRNNDELDLEQLSPEERKEVMDAFAPEPWMQLYHRGIRRRLAPMLDGDPQRISMTHALLFSLGQIPVLRFGDEIGVGDELEFPERESGRTPMQWHAGTHAGFTDGPAPWRKPIAGGRYGYERLNVRAQRQQNDSLLSRIRRLLHARRHCEALSQAPRIVDVGNRAVFAALFEHNGSRLLALVNVSADAQRIALPGGSGDFQVELASDVDFPDPASARLSAYGYAWLSA</sequence>
<dbReference type="PANTHER" id="PTHR10357:SF219">
    <property type="entry name" value="MALTOSE ALPHA-D-GLUCOSYLTRANSFERASE"/>
    <property type="match status" value="1"/>
</dbReference>
<dbReference type="GO" id="GO:0005975">
    <property type="term" value="P:carbohydrate metabolic process"/>
    <property type="evidence" value="ECO:0007669"/>
    <property type="project" value="InterPro"/>
</dbReference>
<proteinExistence type="predicted"/>
<evidence type="ECO:0000259" key="1">
    <source>
        <dbReference type="SMART" id="SM00642"/>
    </source>
</evidence>
<dbReference type="Pfam" id="PF00128">
    <property type="entry name" value="Alpha-amylase"/>
    <property type="match status" value="1"/>
</dbReference>
<dbReference type="PANTHER" id="PTHR10357">
    <property type="entry name" value="ALPHA-AMYLASE FAMILY MEMBER"/>
    <property type="match status" value="1"/>
</dbReference>
<dbReference type="InterPro" id="IPR017853">
    <property type="entry name" value="GH"/>
</dbReference>
<dbReference type="CDD" id="cd11334">
    <property type="entry name" value="AmyAc_TreS"/>
    <property type="match status" value="1"/>
</dbReference>